<evidence type="ECO:0000313" key="9">
    <source>
        <dbReference type="Proteomes" id="UP000007599"/>
    </source>
</evidence>
<dbReference type="InterPro" id="IPR001478">
    <property type="entry name" value="PDZ"/>
</dbReference>
<dbReference type="Gene3D" id="3.90.226.10">
    <property type="entry name" value="2-enoyl-CoA Hydratase, Chain A, domain 1"/>
    <property type="match status" value="1"/>
</dbReference>
<dbReference type="SUPFAM" id="SSF50156">
    <property type="entry name" value="PDZ domain-like"/>
    <property type="match status" value="1"/>
</dbReference>
<dbReference type="Gene3D" id="3.30.750.44">
    <property type="match status" value="1"/>
</dbReference>
<keyword evidence="6" id="KW-0472">Membrane</keyword>
<organism evidence="8 9">
    <name type="scientific">Flavobacterium indicum (strain DSM 17447 / CIP 109464 / GPTSA100-9)</name>
    <dbReference type="NCBI Taxonomy" id="1094466"/>
    <lineage>
        <taxon>Bacteria</taxon>
        <taxon>Pseudomonadati</taxon>
        <taxon>Bacteroidota</taxon>
        <taxon>Flavobacteriia</taxon>
        <taxon>Flavobacteriales</taxon>
        <taxon>Flavobacteriaceae</taxon>
        <taxon>Flavobacterium</taxon>
    </lineage>
</organism>
<dbReference type="EC" id="3.4.21.102" evidence="8"/>
<dbReference type="EMBL" id="HE774682">
    <property type="protein sequence ID" value="CCG54332.1"/>
    <property type="molecule type" value="Genomic_DNA"/>
</dbReference>
<keyword evidence="6" id="KW-0812">Transmembrane</keyword>
<dbReference type="InterPro" id="IPR005151">
    <property type="entry name" value="Tail-specific_protease"/>
</dbReference>
<dbReference type="Pfam" id="PF22694">
    <property type="entry name" value="CtpB_N-like"/>
    <property type="match status" value="1"/>
</dbReference>
<reference evidence="8 9" key="1">
    <citation type="journal article" date="2012" name="J. Bacteriol.">
        <title>Complete Genome Sequence of Flavobacterium indicum GPSTA100-9T, Isolated from Warm Spring Water.</title>
        <authorList>
            <person name="Barbier P."/>
            <person name="Houel A."/>
            <person name="Loux V."/>
            <person name="Poulain J."/>
            <person name="Bernardet J.F."/>
            <person name="Touchon M."/>
            <person name="Duchaud E."/>
        </authorList>
    </citation>
    <scope>NUCLEOTIDE SEQUENCE [LARGE SCALE GENOMIC DNA]</scope>
    <source>
        <strain evidence="9">DSM 17447 / CIP 109464 / GPTSA100-9</strain>
    </source>
</reference>
<evidence type="ECO:0000256" key="3">
    <source>
        <dbReference type="ARBA" id="ARBA00022801"/>
    </source>
</evidence>
<evidence type="ECO:0000256" key="4">
    <source>
        <dbReference type="ARBA" id="ARBA00022825"/>
    </source>
</evidence>
<dbReference type="Pfam" id="PF03572">
    <property type="entry name" value="Peptidase_S41"/>
    <property type="match status" value="1"/>
</dbReference>
<keyword evidence="9" id="KW-1185">Reference proteome</keyword>
<dbReference type="InterPro" id="IPR036034">
    <property type="entry name" value="PDZ_sf"/>
</dbReference>
<keyword evidence="4 5" id="KW-0720">Serine protease</keyword>
<dbReference type="CDD" id="cd07560">
    <property type="entry name" value="Peptidase_S41_CPP"/>
    <property type="match status" value="1"/>
</dbReference>
<dbReference type="STRING" id="1094466.KQS_12120"/>
<protein>
    <submittedName>
        <fullName evidence="8">Probable membrane associated S41A family C-terminal processing peptidase</fullName>
        <ecNumber evidence="8">3.4.21.102</ecNumber>
    </submittedName>
</protein>
<dbReference type="GO" id="GO:0030288">
    <property type="term" value="C:outer membrane-bounded periplasmic space"/>
    <property type="evidence" value="ECO:0007669"/>
    <property type="project" value="TreeGrafter"/>
</dbReference>
<keyword evidence="6" id="KW-1133">Transmembrane helix</keyword>
<dbReference type="PATRIC" id="fig|1094466.5.peg.2369"/>
<comment type="similarity">
    <text evidence="1 5">Belongs to the peptidase S41A family.</text>
</comment>
<evidence type="ECO:0000256" key="5">
    <source>
        <dbReference type="RuleBase" id="RU004404"/>
    </source>
</evidence>
<dbReference type="GO" id="GO:0006508">
    <property type="term" value="P:proteolysis"/>
    <property type="evidence" value="ECO:0007669"/>
    <property type="project" value="UniProtKB-KW"/>
</dbReference>
<sequence length="531" mass="60173">MNKSNKYSVFIPIVIATIFAIGMLLGYKMNTLNQPDSNVNSGKNKINRLLDLINKEYVDEVNTDSIVNLTVNGILEKLDPHSVYIPKEELAQVNESMEGNFVGIGVNFYMYKDSLTVIKPVKNGPSEKAGIKAGDRILFANKQQLFGKKVKNEKLFKILKGELGSKVNLVVYRKSENRKLSVVVTRDLIPVNSVDVATMIDANTGYIKINRFAETTYKEFHKALVTLKKQGMNEVIVDLRGNGGGYLEMAVAMADEFLKKGELIVKTKNKKGAIENSYATNRGIFESGKIAVLLDESSASASEIFAGAIQDNDRGLIYGRRSFGKGLVQKEMKLDDGSAVRLTVARYFTPSGRSIQKPYLDKGENYFNDFEKRFNSGELYKADSIKVADSLKFKTKKGRIVYGGGGIIPDIFVPLEDIHSEEGITLLLQSDLMNYYVFEKLDENRKFFNSLTQDKLKKEIFSNEKYFNQFRQYIINNGLLISLVHQKEKVLTYLYAEFSRQIFNDQLYYQITLPNDKMIKKVLEKDKNIKK</sequence>
<feature type="domain" description="PDZ" evidence="7">
    <location>
        <begin position="90"/>
        <end position="160"/>
    </location>
</feature>
<dbReference type="PROSITE" id="PS50106">
    <property type="entry name" value="PDZ"/>
    <property type="match status" value="1"/>
</dbReference>
<dbReference type="InterPro" id="IPR029045">
    <property type="entry name" value="ClpP/crotonase-like_dom_sf"/>
</dbReference>
<evidence type="ECO:0000256" key="2">
    <source>
        <dbReference type="ARBA" id="ARBA00022670"/>
    </source>
</evidence>
<dbReference type="CDD" id="cd06782">
    <property type="entry name" value="cpPDZ_CPP-like"/>
    <property type="match status" value="1"/>
</dbReference>
<dbReference type="eggNOG" id="COG0793">
    <property type="taxonomic scope" value="Bacteria"/>
</dbReference>
<dbReference type="Pfam" id="PF13180">
    <property type="entry name" value="PDZ_2"/>
    <property type="match status" value="1"/>
</dbReference>
<dbReference type="SMART" id="SM00228">
    <property type="entry name" value="PDZ"/>
    <property type="match status" value="1"/>
</dbReference>
<reference evidence="9" key="2">
    <citation type="submission" date="2012-03" db="EMBL/GenBank/DDBJ databases">
        <title>Complete genome sequence of Flavobacterium indicum GPTSA100-9T, isolated from warm spring water.</title>
        <authorList>
            <person name="Barbier P."/>
            <person name="Houel A."/>
            <person name="Loux V."/>
            <person name="Poulain J."/>
            <person name="Bernardet J.-F."/>
            <person name="Touchon M."/>
            <person name="Duchaud E."/>
        </authorList>
    </citation>
    <scope>NUCLEOTIDE SEQUENCE [LARGE SCALE GENOMIC DNA]</scope>
    <source>
        <strain evidence="9">DSM 17447 / CIP 109464 / GPTSA100-9</strain>
    </source>
</reference>
<dbReference type="HOGENOM" id="CLU_017295_2_1_10"/>
<dbReference type="NCBIfam" id="TIGR00225">
    <property type="entry name" value="prc"/>
    <property type="match status" value="1"/>
</dbReference>
<evidence type="ECO:0000256" key="6">
    <source>
        <dbReference type="SAM" id="Phobius"/>
    </source>
</evidence>
<feature type="transmembrane region" description="Helical" evidence="6">
    <location>
        <begin position="7"/>
        <end position="27"/>
    </location>
</feature>
<dbReference type="Gene3D" id="2.30.42.10">
    <property type="match status" value="1"/>
</dbReference>
<dbReference type="Proteomes" id="UP000007599">
    <property type="component" value="Chromosome I"/>
</dbReference>
<dbReference type="SUPFAM" id="SSF52096">
    <property type="entry name" value="ClpP/crotonase"/>
    <property type="match status" value="1"/>
</dbReference>
<dbReference type="PANTHER" id="PTHR32060">
    <property type="entry name" value="TAIL-SPECIFIC PROTEASE"/>
    <property type="match status" value="1"/>
</dbReference>
<dbReference type="GO" id="GO:0007165">
    <property type="term" value="P:signal transduction"/>
    <property type="evidence" value="ECO:0007669"/>
    <property type="project" value="TreeGrafter"/>
</dbReference>
<dbReference type="KEGG" id="fin:KQS_12120"/>
<evidence type="ECO:0000313" key="8">
    <source>
        <dbReference type="EMBL" id="CCG54332.1"/>
    </source>
</evidence>
<evidence type="ECO:0000259" key="7">
    <source>
        <dbReference type="PROSITE" id="PS50106"/>
    </source>
</evidence>
<dbReference type="RefSeq" id="WP_014389450.1">
    <property type="nucleotide sequence ID" value="NC_017025.1"/>
</dbReference>
<evidence type="ECO:0000256" key="1">
    <source>
        <dbReference type="ARBA" id="ARBA00009179"/>
    </source>
</evidence>
<keyword evidence="3 5" id="KW-0378">Hydrolase</keyword>
<dbReference type="GO" id="GO:0004252">
    <property type="term" value="F:serine-type endopeptidase activity"/>
    <property type="evidence" value="ECO:0007669"/>
    <property type="project" value="UniProtKB-EC"/>
</dbReference>
<name>H8XR98_FLAIG</name>
<dbReference type="InterPro" id="IPR004447">
    <property type="entry name" value="Peptidase_S41A"/>
</dbReference>
<proteinExistence type="inferred from homology"/>
<dbReference type="SMART" id="SM00245">
    <property type="entry name" value="TSPc"/>
    <property type="match status" value="1"/>
</dbReference>
<dbReference type="InterPro" id="IPR055210">
    <property type="entry name" value="CtpA/B_N"/>
</dbReference>
<dbReference type="AlphaFoldDB" id="H8XR98"/>
<dbReference type="PANTHER" id="PTHR32060:SF30">
    <property type="entry name" value="CARBOXY-TERMINAL PROCESSING PROTEASE CTPA"/>
    <property type="match status" value="1"/>
</dbReference>
<gene>
    <name evidence="8" type="ordered locus">KQS_12120</name>
</gene>
<dbReference type="OrthoDB" id="9812068at2"/>
<accession>H8XR98</accession>
<keyword evidence="2 5" id="KW-0645">Protease</keyword>